<accession>A0AAV2JCH5</accession>
<feature type="region of interest" description="Disordered" evidence="1">
    <location>
        <begin position="1"/>
        <end position="28"/>
    </location>
</feature>
<feature type="transmembrane region" description="Helical" evidence="2">
    <location>
        <begin position="33"/>
        <end position="54"/>
    </location>
</feature>
<organism evidence="3 4">
    <name type="scientific">Knipowitschia caucasica</name>
    <name type="common">Caucasian dwarf goby</name>
    <name type="synonym">Pomatoschistus caucasicus</name>
    <dbReference type="NCBI Taxonomy" id="637954"/>
    <lineage>
        <taxon>Eukaryota</taxon>
        <taxon>Metazoa</taxon>
        <taxon>Chordata</taxon>
        <taxon>Craniata</taxon>
        <taxon>Vertebrata</taxon>
        <taxon>Euteleostomi</taxon>
        <taxon>Actinopterygii</taxon>
        <taxon>Neopterygii</taxon>
        <taxon>Teleostei</taxon>
        <taxon>Neoteleostei</taxon>
        <taxon>Acanthomorphata</taxon>
        <taxon>Gobiaria</taxon>
        <taxon>Gobiiformes</taxon>
        <taxon>Gobioidei</taxon>
        <taxon>Gobiidae</taxon>
        <taxon>Gobiinae</taxon>
        <taxon>Knipowitschia</taxon>
    </lineage>
</organism>
<evidence type="ECO:0000256" key="2">
    <source>
        <dbReference type="SAM" id="Phobius"/>
    </source>
</evidence>
<keyword evidence="4" id="KW-1185">Reference proteome</keyword>
<protein>
    <submittedName>
        <fullName evidence="3">Uncharacterized protein</fullName>
    </submittedName>
</protein>
<evidence type="ECO:0000313" key="4">
    <source>
        <dbReference type="Proteomes" id="UP001497482"/>
    </source>
</evidence>
<feature type="compositionally biased region" description="Basic and acidic residues" evidence="1">
    <location>
        <begin position="69"/>
        <end position="81"/>
    </location>
</feature>
<keyword evidence="2" id="KW-0812">Transmembrane</keyword>
<gene>
    <name evidence="3" type="ORF">KC01_LOCUS6942</name>
</gene>
<dbReference type="Proteomes" id="UP001497482">
    <property type="component" value="Chromosome 12"/>
</dbReference>
<evidence type="ECO:0000313" key="3">
    <source>
        <dbReference type="EMBL" id="CAL1575356.1"/>
    </source>
</evidence>
<dbReference type="EMBL" id="OZ035834">
    <property type="protein sequence ID" value="CAL1575356.1"/>
    <property type="molecule type" value="Genomic_DNA"/>
</dbReference>
<feature type="region of interest" description="Disordered" evidence="1">
    <location>
        <begin position="58"/>
        <end position="81"/>
    </location>
</feature>
<reference evidence="3 4" key="1">
    <citation type="submission" date="2024-04" db="EMBL/GenBank/DDBJ databases">
        <authorList>
            <person name="Waldvogel A.-M."/>
            <person name="Schoenle A."/>
        </authorList>
    </citation>
    <scope>NUCLEOTIDE SEQUENCE [LARGE SCALE GENOMIC DNA]</scope>
</reference>
<sequence>MHARHTQKQPQTARMEAQPEPLASSPNYRSLRAGSGCCTLGLVGAIFLLPPLWVTRSSTAPASSLPPHPDPREADHREAERLPRCSAMPPVLCCSVPGGGWMDAGWC</sequence>
<evidence type="ECO:0000256" key="1">
    <source>
        <dbReference type="SAM" id="MobiDB-lite"/>
    </source>
</evidence>
<proteinExistence type="predicted"/>
<keyword evidence="2" id="KW-0472">Membrane</keyword>
<dbReference type="AlphaFoldDB" id="A0AAV2JCH5"/>
<name>A0AAV2JCH5_KNICA</name>
<keyword evidence="2" id="KW-1133">Transmembrane helix</keyword>